<dbReference type="InterPro" id="IPR027267">
    <property type="entry name" value="AH/BAR_dom_sf"/>
</dbReference>
<dbReference type="InterPro" id="IPR008936">
    <property type="entry name" value="Rho_GTPase_activation_prot"/>
</dbReference>
<dbReference type="InterPro" id="IPR000591">
    <property type="entry name" value="DEP_dom"/>
</dbReference>
<dbReference type="SMART" id="SM00055">
    <property type="entry name" value="FCH"/>
    <property type="match status" value="1"/>
</dbReference>
<feature type="domain" description="F-BAR" evidence="4">
    <location>
        <begin position="2"/>
        <end position="459"/>
    </location>
</feature>
<comment type="caution">
    <text evidence="5">The sequence shown here is derived from an EMBL/GenBank/DDBJ whole genome shotgun (WGS) entry which is preliminary data.</text>
</comment>
<dbReference type="InterPro" id="IPR001060">
    <property type="entry name" value="FCH_dom"/>
</dbReference>
<dbReference type="SUPFAM" id="SSF103657">
    <property type="entry name" value="BAR/IMD domain-like"/>
    <property type="match status" value="1"/>
</dbReference>
<dbReference type="InterPro" id="IPR031160">
    <property type="entry name" value="F_BAR_dom"/>
</dbReference>
<dbReference type="Pfam" id="PF00611">
    <property type="entry name" value="FCH"/>
    <property type="match status" value="1"/>
</dbReference>
<keyword evidence="1" id="KW-0175">Coiled coil</keyword>
<dbReference type="PANTHER" id="PTHR23065:SF17">
    <property type="entry name" value="RHO-GTPASE-ACTIVATING PROTEIN RGD2"/>
    <property type="match status" value="1"/>
</dbReference>
<feature type="domain" description="DEP" evidence="2">
    <location>
        <begin position="237"/>
        <end position="317"/>
    </location>
</feature>
<dbReference type="PROSITE" id="PS50238">
    <property type="entry name" value="RHOGAP"/>
    <property type="match status" value="1"/>
</dbReference>
<protein>
    <submittedName>
        <fullName evidence="5">Uncharacterized protein</fullName>
    </submittedName>
</protein>
<dbReference type="PROSITE" id="PS50186">
    <property type="entry name" value="DEP"/>
    <property type="match status" value="1"/>
</dbReference>
<dbReference type="InterPro" id="IPR000198">
    <property type="entry name" value="RhoGAP_dom"/>
</dbReference>
<dbReference type="SMART" id="SM00324">
    <property type="entry name" value="RhoGAP"/>
    <property type="match status" value="1"/>
</dbReference>
<organism evidence="5 6">
    <name type="scientific">Nakaseomyces bracarensis</name>
    <dbReference type="NCBI Taxonomy" id="273131"/>
    <lineage>
        <taxon>Eukaryota</taxon>
        <taxon>Fungi</taxon>
        <taxon>Dikarya</taxon>
        <taxon>Ascomycota</taxon>
        <taxon>Saccharomycotina</taxon>
        <taxon>Saccharomycetes</taxon>
        <taxon>Saccharomycetales</taxon>
        <taxon>Saccharomycetaceae</taxon>
        <taxon>Nakaseomyces</taxon>
    </lineage>
</organism>
<evidence type="ECO:0000256" key="1">
    <source>
        <dbReference type="PROSITE-ProRule" id="PRU01077"/>
    </source>
</evidence>
<dbReference type="PROSITE" id="PS51741">
    <property type="entry name" value="F_BAR"/>
    <property type="match status" value="1"/>
</dbReference>
<evidence type="ECO:0000313" key="5">
    <source>
        <dbReference type="EMBL" id="KAL3229833.1"/>
    </source>
</evidence>
<evidence type="ECO:0000259" key="2">
    <source>
        <dbReference type="PROSITE" id="PS50186"/>
    </source>
</evidence>
<evidence type="ECO:0000259" key="4">
    <source>
        <dbReference type="PROSITE" id="PS51741"/>
    </source>
</evidence>
<reference evidence="5 6" key="1">
    <citation type="submission" date="2024-05" db="EMBL/GenBank/DDBJ databases">
        <title>Long read based assembly of the Candida bracarensis genome reveals expanded adhesin content.</title>
        <authorList>
            <person name="Marcet-Houben M."/>
            <person name="Ksiezopolska E."/>
            <person name="Gabaldon T."/>
        </authorList>
    </citation>
    <scope>NUCLEOTIDE SEQUENCE [LARGE SCALE GENOMIC DNA]</scope>
    <source>
        <strain evidence="5 6">CBM6</strain>
    </source>
</reference>
<dbReference type="SUPFAM" id="SSF46785">
    <property type="entry name" value="Winged helix' DNA-binding domain"/>
    <property type="match status" value="1"/>
</dbReference>
<dbReference type="SMART" id="SM00049">
    <property type="entry name" value="DEP"/>
    <property type="match status" value="1"/>
</dbReference>
<dbReference type="EMBL" id="JBEVYD010000011">
    <property type="protein sequence ID" value="KAL3229833.1"/>
    <property type="molecule type" value="Genomic_DNA"/>
</dbReference>
<evidence type="ECO:0000259" key="3">
    <source>
        <dbReference type="PROSITE" id="PS50238"/>
    </source>
</evidence>
<dbReference type="Proteomes" id="UP001623330">
    <property type="component" value="Unassembled WGS sequence"/>
</dbReference>
<accession>A0ABR4NPD1</accession>
<evidence type="ECO:0000313" key="6">
    <source>
        <dbReference type="Proteomes" id="UP001623330"/>
    </source>
</evidence>
<gene>
    <name evidence="5" type="ORF">RNJ44_01969</name>
</gene>
<dbReference type="CDD" id="cd04436">
    <property type="entry name" value="DEP_fRgd2"/>
    <property type="match status" value="1"/>
</dbReference>
<dbReference type="PANTHER" id="PTHR23065">
    <property type="entry name" value="PROLINE-SERINE-THREONINE PHOSPHATASE INTERACTING PROTEIN 1"/>
    <property type="match status" value="1"/>
</dbReference>
<name>A0ABR4NPD1_9SACH</name>
<proteinExistence type="predicted"/>
<dbReference type="Gene3D" id="1.20.1270.60">
    <property type="entry name" value="Arfaptin homology (AH) domain/BAR domain"/>
    <property type="match status" value="2"/>
</dbReference>
<sequence length="727" mass="83735">MPSFVDTFWSEDLQSGLDVLFKRLYHGCDQCDLFIQMFASRMQYEVAYGRQLVGIPGNVDGLADVIRDSKEVSNVSKNRFSDDQVISEEVSVSTVRALEGMLEQMSIEGNQHLTIASNIETLVLQPFSKWCTDHRERIKFSDKLLSKNVKNFNKSRAYVKKLENDYFSKCRALEEYKRTSFNDDELTRAMKSLKLQKKLQDDQEREKDNETFIKINSLEIDNKSMREILTLILTELPKSEYKLPLINFTVNNTNNGSEITKFLKESLSLKDLDDAETFGQELLNLGFLKYCNGVGNTFVNSKKFQYQWKPYAYKFARISYNEEESKLLPSSITQDIENNVSTYLQDMTTRISQRNVSSELELPNVTEEERTFFKLIKEMEDADKKYYNETFKMDSLRCSVEELVIDHLSFMEKCELDRLKAIKKATLDFCSTLGNKITSLKVCSEKLLEYEDSIDPVADLLSLLTNYHTGIFHPRAITYNNYYNPGAFQNFGIDLETCCRLDKKVVPLIISATLTYMDGMYPDMSNDKVRTLTWIAPVKLSATHQLRALLNKRQFRDENDIIEVLKSHNSEPSTVASIIKLYLLELPLPLIPKDLSDVLSELYLEFPLTFNNDALESDELQRTKEENDKKRLAGLSNILSSLPKTHLATLDSITTHFYRLINILKMGENGEVTSTSFTDAISQEFATCIIQAHTSEDNDLGYRIFNDLLVHQNQIFPHLKKHGSKRG</sequence>
<feature type="domain" description="Rho-GAP" evidence="3">
    <location>
        <begin position="493"/>
        <end position="716"/>
    </location>
</feature>
<dbReference type="InterPro" id="IPR036390">
    <property type="entry name" value="WH_DNA-bd_sf"/>
</dbReference>
<dbReference type="Pfam" id="PF00620">
    <property type="entry name" value="RhoGAP"/>
    <property type="match status" value="1"/>
</dbReference>
<dbReference type="CDD" id="cd04399">
    <property type="entry name" value="RhoGAP_fRGD2"/>
    <property type="match status" value="1"/>
</dbReference>
<dbReference type="Pfam" id="PF00610">
    <property type="entry name" value="DEP"/>
    <property type="match status" value="1"/>
</dbReference>
<dbReference type="Gene3D" id="1.10.555.10">
    <property type="entry name" value="Rho GTPase activation protein"/>
    <property type="match status" value="1"/>
</dbReference>
<dbReference type="SUPFAM" id="SSF48350">
    <property type="entry name" value="GTPase activation domain, GAP"/>
    <property type="match status" value="1"/>
</dbReference>
<keyword evidence="6" id="KW-1185">Reference proteome</keyword>